<dbReference type="AlphaFoldDB" id="M1DJY1"/>
<proteinExistence type="predicted"/>
<reference evidence="2" key="2">
    <citation type="submission" date="2015-06" db="UniProtKB">
        <authorList>
            <consortium name="EnsemblPlants"/>
        </authorList>
    </citation>
    <scope>IDENTIFICATION</scope>
    <source>
        <strain evidence="2">DM1-3 516 R44</strain>
    </source>
</reference>
<keyword evidence="3" id="KW-1185">Reference proteome</keyword>
<feature type="region of interest" description="Disordered" evidence="1">
    <location>
        <begin position="27"/>
        <end position="52"/>
    </location>
</feature>
<dbReference type="HOGENOM" id="CLU_2744992_0_0_1"/>
<sequence length="71" mass="7660">MPEMPMAAQPRDGEVPVQDTATIESIEATHTSSSTPSAITQHASTSVGPHRWTHLPLASSSALRRHRKIGF</sequence>
<accession>M1DJY1</accession>
<name>M1DJY1_SOLTU</name>
<dbReference type="EnsemblPlants" id="PGSC0003DMT400090229">
    <property type="protein sequence ID" value="PGSC0003DMT400090229"/>
    <property type="gene ID" value="PGSC0003DMG400039800"/>
</dbReference>
<organism evidence="2 3">
    <name type="scientific">Solanum tuberosum</name>
    <name type="common">Potato</name>
    <dbReference type="NCBI Taxonomy" id="4113"/>
    <lineage>
        <taxon>Eukaryota</taxon>
        <taxon>Viridiplantae</taxon>
        <taxon>Streptophyta</taxon>
        <taxon>Embryophyta</taxon>
        <taxon>Tracheophyta</taxon>
        <taxon>Spermatophyta</taxon>
        <taxon>Magnoliopsida</taxon>
        <taxon>eudicotyledons</taxon>
        <taxon>Gunneridae</taxon>
        <taxon>Pentapetalae</taxon>
        <taxon>asterids</taxon>
        <taxon>lamiids</taxon>
        <taxon>Solanales</taxon>
        <taxon>Solanaceae</taxon>
        <taxon>Solanoideae</taxon>
        <taxon>Solaneae</taxon>
        <taxon>Solanum</taxon>
    </lineage>
</organism>
<reference evidence="3" key="1">
    <citation type="journal article" date="2011" name="Nature">
        <title>Genome sequence and analysis of the tuber crop potato.</title>
        <authorList>
            <consortium name="The Potato Genome Sequencing Consortium"/>
        </authorList>
    </citation>
    <scope>NUCLEOTIDE SEQUENCE [LARGE SCALE GENOMIC DNA]</scope>
    <source>
        <strain evidence="3">cv. DM1-3 516 R44</strain>
    </source>
</reference>
<evidence type="ECO:0000313" key="2">
    <source>
        <dbReference type="EnsemblPlants" id="PGSC0003DMT400090229"/>
    </source>
</evidence>
<dbReference type="InParanoid" id="M1DJY1"/>
<evidence type="ECO:0000313" key="3">
    <source>
        <dbReference type="Proteomes" id="UP000011115"/>
    </source>
</evidence>
<evidence type="ECO:0000256" key="1">
    <source>
        <dbReference type="SAM" id="MobiDB-lite"/>
    </source>
</evidence>
<dbReference type="Gramene" id="PGSC0003DMT400090229">
    <property type="protein sequence ID" value="PGSC0003DMT400090229"/>
    <property type="gene ID" value="PGSC0003DMG400039800"/>
</dbReference>
<dbReference type="PaxDb" id="4113-PGSC0003DMT400090229"/>
<dbReference type="Proteomes" id="UP000011115">
    <property type="component" value="Unassembled WGS sequence"/>
</dbReference>
<protein>
    <submittedName>
        <fullName evidence="2">Uncharacterized protein</fullName>
    </submittedName>
</protein>
<feature type="compositionally biased region" description="Polar residues" evidence="1">
    <location>
        <begin position="27"/>
        <end position="47"/>
    </location>
</feature>